<feature type="compositionally biased region" description="Basic and acidic residues" evidence="1">
    <location>
        <begin position="527"/>
        <end position="538"/>
    </location>
</feature>
<dbReference type="PANTHER" id="PTHR23065:SF17">
    <property type="entry name" value="RHO-GTPASE-ACTIVATING PROTEIN RGD2"/>
    <property type="match status" value="1"/>
</dbReference>
<dbReference type="InterPro" id="IPR027267">
    <property type="entry name" value="AH/BAR_dom_sf"/>
</dbReference>
<comment type="caution">
    <text evidence="3">The sequence shown here is derived from an EMBL/GenBank/DDBJ whole genome shotgun (WGS) entry which is preliminary data.</text>
</comment>
<dbReference type="GO" id="GO:0005737">
    <property type="term" value="C:cytoplasm"/>
    <property type="evidence" value="ECO:0007669"/>
    <property type="project" value="TreeGrafter"/>
</dbReference>
<reference evidence="3 4" key="1">
    <citation type="submission" date="2015-08" db="EMBL/GenBank/DDBJ databases">
        <title>Next Generation Sequencing and Analysis of the Genome of Puccinia sorghi L Schw, the Causal Agent of Maize Common Rust.</title>
        <authorList>
            <person name="Rochi L."/>
            <person name="Burguener G."/>
            <person name="Darino M."/>
            <person name="Turjanski A."/>
            <person name="Kreff E."/>
            <person name="Dieguez M.J."/>
            <person name="Sacco F."/>
        </authorList>
    </citation>
    <scope>NUCLEOTIDE SEQUENCE [LARGE SCALE GENOMIC DNA]</scope>
    <source>
        <strain evidence="3 4">RO10H11247</strain>
    </source>
</reference>
<dbReference type="GO" id="GO:0007010">
    <property type="term" value="P:cytoskeleton organization"/>
    <property type="evidence" value="ECO:0007669"/>
    <property type="project" value="TreeGrafter"/>
</dbReference>
<dbReference type="PANTHER" id="PTHR23065">
    <property type="entry name" value="PROLINE-SERINE-THREONINE PHOSPHATASE INTERACTING PROTEIN 1"/>
    <property type="match status" value="1"/>
</dbReference>
<feature type="compositionally biased region" description="Polar residues" evidence="1">
    <location>
        <begin position="258"/>
        <end position="272"/>
    </location>
</feature>
<dbReference type="Gene3D" id="1.20.1270.60">
    <property type="entry name" value="Arfaptin homology (AH) domain/BAR domain"/>
    <property type="match status" value="2"/>
</dbReference>
<feature type="compositionally biased region" description="Low complexity" evidence="1">
    <location>
        <begin position="1164"/>
        <end position="1186"/>
    </location>
</feature>
<evidence type="ECO:0000259" key="2">
    <source>
        <dbReference type="PROSITE" id="PS50238"/>
    </source>
</evidence>
<evidence type="ECO:0000313" key="4">
    <source>
        <dbReference type="Proteomes" id="UP000037035"/>
    </source>
</evidence>
<feature type="compositionally biased region" description="Basic and acidic residues" evidence="1">
    <location>
        <begin position="889"/>
        <end position="900"/>
    </location>
</feature>
<gene>
    <name evidence="3" type="ORF">VP01_1331g2</name>
</gene>
<feature type="region of interest" description="Disordered" evidence="1">
    <location>
        <begin position="519"/>
        <end position="538"/>
    </location>
</feature>
<feature type="region of interest" description="Disordered" evidence="1">
    <location>
        <begin position="877"/>
        <end position="1066"/>
    </location>
</feature>
<dbReference type="InterPro" id="IPR000198">
    <property type="entry name" value="RhoGAP_dom"/>
</dbReference>
<dbReference type="AlphaFoldDB" id="A0A0L6VMZ5"/>
<dbReference type="Gene3D" id="1.10.555.10">
    <property type="entry name" value="Rho GTPase activation protein"/>
    <property type="match status" value="1"/>
</dbReference>
<dbReference type="STRING" id="27349.A0A0L6VMZ5"/>
<dbReference type="InterPro" id="IPR001060">
    <property type="entry name" value="FCH_dom"/>
</dbReference>
<dbReference type="InterPro" id="IPR008936">
    <property type="entry name" value="Rho_GTPase_activation_prot"/>
</dbReference>
<dbReference type="GO" id="GO:0005886">
    <property type="term" value="C:plasma membrane"/>
    <property type="evidence" value="ECO:0007669"/>
    <property type="project" value="TreeGrafter"/>
</dbReference>
<dbReference type="GO" id="GO:0005096">
    <property type="term" value="F:GTPase activator activity"/>
    <property type="evidence" value="ECO:0007669"/>
    <property type="project" value="TreeGrafter"/>
</dbReference>
<dbReference type="SUPFAM" id="SSF48350">
    <property type="entry name" value="GTPase activation domain, GAP"/>
    <property type="match status" value="1"/>
</dbReference>
<evidence type="ECO:0000256" key="1">
    <source>
        <dbReference type="SAM" id="MobiDB-lite"/>
    </source>
</evidence>
<organism evidence="3 4">
    <name type="scientific">Puccinia sorghi</name>
    <dbReference type="NCBI Taxonomy" id="27349"/>
    <lineage>
        <taxon>Eukaryota</taxon>
        <taxon>Fungi</taxon>
        <taxon>Dikarya</taxon>
        <taxon>Basidiomycota</taxon>
        <taxon>Pucciniomycotina</taxon>
        <taxon>Pucciniomycetes</taxon>
        <taxon>Pucciniales</taxon>
        <taxon>Pucciniaceae</taxon>
        <taxon>Puccinia</taxon>
    </lineage>
</organism>
<evidence type="ECO:0000313" key="3">
    <source>
        <dbReference type="EMBL" id="KNZ61942.1"/>
    </source>
</evidence>
<feature type="compositionally biased region" description="Pro residues" evidence="1">
    <location>
        <begin position="1003"/>
        <end position="1016"/>
    </location>
</feature>
<name>A0A0L6VMZ5_9BASI</name>
<feature type="compositionally biased region" description="Polar residues" evidence="1">
    <location>
        <begin position="955"/>
        <end position="970"/>
    </location>
</feature>
<feature type="compositionally biased region" description="Polar residues" evidence="1">
    <location>
        <begin position="1"/>
        <end position="12"/>
    </location>
</feature>
<keyword evidence="4" id="KW-1185">Reference proteome</keyword>
<protein>
    <recommendedName>
        <fullName evidence="2">Rho-GAP domain-containing protein</fullName>
    </recommendedName>
</protein>
<feature type="compositionally biased region" description="Polar residues" evidence="1">
    <location>
        <begin position="925"/>
        <end position="947"/>
    </location>
</feature>
<feature type="domain" description="Rho-GAP" evidence="2">
    <location>
        <begin position="664"/>
        <end position="864"/>
    </location>
</feature>
<dbReference type="Pfam" id="PF00620">
    <property type="entry name" value="RhoGAP"/>
    <property type="match status" value="1"/>
</dbReference>
<feature type="region of interest" description="Disordered" evidence="1">
    <location>
        <begin position="1"/>
        <end position="23"/>
    </location>
</feature>
<dbReference type="PROSITE" id="PS50238">
    <property type="entry name" value="RHOGAP"/>
    <property type="match status" value="1"/>
</dbReference>
<feature type="region of interest" description="Disordered" evidence="1">
    <location>
        <begin position="253"/>
        <end position="314"/>
    </location>
</feature>
<dbReference type="SMART" id="SM00055">
    <property type="entry name" value="FCH"/>
    <property type="match status" value="1"/>
</dbReference>
<feature type="compositionally biased region" description="Basic and acidic residues" evidence="1">
    <location>
        <begin position="290"/>
        <end position="304"/>
    </location>
</feature>
<dbReference type="OrthoDB" id="2155291at2759"/>
<dbReference type="EMBL" id="LAVV01003688">
    <property type="protein sequence ID" value="KNZ61942.1"/>
    <property type="molecule type" value="Genomic_DNA"/>
</dbReference>
<sequence>MTTKTAEPGSSSAPPPQANPKMPATFDRWFWTPDYRRGVSTLFGKLNAGLKESQELIAFIRKRESFERAYAHELRTPTPLDPDGFGFDDGASFLSVYKQLRSSQVDLADAHARLALQLDRLVIGPFETWSRDHQERITKAIDRVELILTRWEKQSKEVVKLKEIYDHKTQEADEAEEDSRFSPAGGINHHQGFPSKEQLSRLIDSSHAETAPQKETYGQISKLVSEQAIGLGRAVTQKMRIQDGRIGFKAQSIGELDQQPTEKSQPNETSPLLNEKPLPSSPSQIYSNDARPHLEKGKAREGKHMTSPAKMTHTPATPLLNIAGVVKPPLQWSLLFQKARDTVFKQSIKVPLLGTYHGAHSGEDLVIFFKNNIPDLDGEPDRAIELCRELSQQLSVLRLIGEIGNKFIASQDAFYVWKPEAFTLHSLSSDTGLEETLTDLPERRQMKTSSLSLTNSPSRYHFSPRIGAPSNQTASLNGFETTVKQSAVATSALGKYFQTAVTQAAKGINELSATVGVSTPVPADSPGETRAERLSREARSAEKAYATGVMRLDHTRLLLEQTISEYFHYLQRCELDRLRAAKAVIMGFNAALATLNPKMEKLAADAVVLNESFSPEGDVSALVERYRTGPFKPSPVLFHSYRTHETRVNFGIDLSKWHNSQHVDELEDFNDVPLILTRLMALLDKSYTKSSNDDERRKAWIYEVPLKAIHEVREALNDPSKSRISDEQLAAFDPPLIAGTIKLWLLELDPPPVPSSRYDDVKAIYPQRADVETGPVDVRVEVLANLLSKLPKPHLMVIDTVTSHLRNLFISTKSREDDELYLIKLGLSLARTLLRPKVENAVTLSDRFQPMFVVDLIKYYDQILPVAIGLRNKMMGNEVSKKPQRKNTRPTDMRIRRSELGIEGSIPDTRAQKILADQRRRVSHVDSSSQSPTSELVASPTSPQSVMVKSVPGTADNSPVNVRTNTQSSGEAVVPEENNTPEPSLDGNDSHQSHLVCNEEVLSPPPLPSSAHPPDPVSSSHHKQPTEAAGSQPSNEFDETRDAPFVPPVQSSDDPLDVPFVPPTNASVASDIISSYGASSEVDGQDIPLASKANLKRLSSHEKGGSGLNRKRGVVGSPRLRNSVGKLAQATPGNAFATAPSGGPAHHKSIPSVGSLRSQFEMNSSSTSVTSKRQSLNSTDPSHDPSNPTPNPPTNRYRRAPSKV</sequence>
<dbReference type="GO" id="GO:0000935">
    <property type="term" value="C:division septum"/>
    <property type="evidence" value="ECO:0007669"/>
    <property type="project" value="TreeGrafter"/>
</dbReference>
<proteinExistence type="predicted"/>
<dbReference type="GO" id="GO:0007264">
    <property type="term" value="P:small GTPase-mediated signal transduction"/>
    <property type="evidence" value="ECO:0007669"/>
    <property type="project" value="TreeGrafter"/>
</dbReference>
<feature type="region of interest" description="Disordered" evidence="1">
    <location>
        <begin position="1093"/>
        <end position="1204"/>
    </location>
</feature>
<dbReference type="SUPFAM" id="SSF103657">
    <property type="entry name" value="BAR/IMD domain-like"/>
    <property type="match status" value="2"/>
</dbReference>
<accession>A0A0L6VMZ5</accession>
<dbReference type="VEuPathDB" id="FungiDB:VP01_1331g2"/>
<dbReference type="Proteomes" id="UP000037035">
    <property type="component" value="Unassembled WGS sequence"/>
</dbReference>
<dbReference type="Pfam" id="PF00611">
    <property type="entry name" value="FCH"/>
    <property type="match status" value="1"/>
</dbReference>
<dbReference type="SMART" id="SM00324">
    <property type="entry name" value="RhoGAP"/>
    <property type="match status" value="1"/>
</dbReference>
<feature type="region of interest" description="Disordered" evidence="1">
    <location>
        <begin position="168"/>
        <end position="193"/>
    </location>
</feature>